<keyword evidence="15" id="KW-1185">Reference proteome</keyword>
<dbReference type="InterPro" id="IPR004769">
    <property type="entry name" value="Pur_lyase"/>
</dbReference>
<evidence type="ECO:0000256" key="12">
    <source>
        <dbReference type="RuleBase" id="RU361172"/>
    </source>
</evidence>
<dbReference type="AlphaFoldDB" id="A0AA86GKK2"/>
<comment type="catalytic activity">
    <reaction evidence="8">
        <text>(2S)-2-[5-amino-1-(5-phospho-beta-D-ribosyl)imidazole-4-carboxamido]succinate = 5-amino-1-(5-phospho-beta-D-ribosyl)imidazole-4-carboxamide + fumarate</text>
        <dbReference type="Rhea" id="RHEA:23920"/>
        <dbReference type="ChEBI" id="CHEBI:29806"/>
        <dbReference type="ChEBI" id="CHEBI:58443"/>
        <dbReference type="ChEBI" id="CHEBI:58475"/>
        <dbReference type="EC" id="4.3.2.2"/>
    </reaction>
    <physiologicalReaction direction="left-to-right" evidence="8">
        <dbReference type="Rhea" id="RHEA:23921"/>
    </physiologicalReaction>
</comment>
<protein>
    <recommendedName>
        <fullName evidence="5 11">Adenylosuccinate lyase</fullName>
        <shortName evidence="12">ASL</shortName>
        <ecNumber evidence="4 11">4.3.2.2</ecNumber>
    </recommendedName>
    <alternativeName>
        <fullName evidence="9 12">Adenylosuccinase</fullName>
    </alternativeName>
</protein>
<comment type="pathway">
    <text evidence="1 12">Purine metabolism; IMP biosynthesis via de novo pathway; 5-amino-1-(5-phospho-D-ribosyl)imidazole-4-carboxamide from 5-amino-1-(5-phospho-D-ribosyl)imidazole-4-carboxylate: step 2/2.</text>
</comment>
<evidence type="ECO:0000256" key="10">
    <source>
        <dbReference type="ARBA" id="ARBA00049115"/>
    </source>
</evidence>
<dbReference type="Gene3D" id="1.20.200.10">
    <property type="entry name" value="Fumarase/aspartase (Central domain)"/>
    <property type="match status" value="1"/>
</dbReference>
<comment type="pathway">
    <text evidence="2 12">Purine metabolism; AMP biosynthesis via de novo pathway; AMP from IMP: step 2/2.</text>
</comment>
<dbReference type="Gene3D" id="1.10.40.30">
    <property type="entry name" value="Fumarase/aspartase (C-terminal domain)"/>
    <property type="match status" value="1"/>
</dbReference>
<comment type="similarity">
    <text evidence="3 12">Belongs to the lyase 1 family. Adenylosuccinate lyase subfamily.</text>
</comment>
<dbReference type="InterPro" id="IPR022761">
    <property type="entry name" value="Fumarate_lyase_N"/>
</dbReference>
<dbReference type="SUPFAM" id="SSF48557">
    <property type="entry name" value="L-aspartase-like"/>
    <property type="match status" value="1"/>
</dbReference>
<evidence type="ECO:0000256" key="11">
    <source>
        <dbReference type="NCBIfam" id="TIGR00928"/>
    </source>
</evidence>
<dbReference type="EMBL" id="CP012199">
    <property type="protein sequence ID" value="AMG74640.1"/>
    <property type="molecule type" value="Genomic_DNA"/>
</dbReference>
<comment type="catalytic activity">
    <reaction evidence="10">
        <text>N(6)-(1,2-dicarboxyethyl)-AMP = fumarate + AMP</text>
        <dbReference type="Rhea" id="RHEA:16853"/>
        <dbReference type="ChEBI" id="CHEBI:29806"/>
        <dbReference type="ChEBI" id="CHEBI:57567"/>
        <dbReference type="ChEBI" id="CHEBI:456215"/>
        <dbReference type="EC" id="4.3.2.2"/>
    </reaction>
    <physiologicalReaction direction="left-to-right" evidence="10">
        <dbReference type="Rhea" id="RHEA:16854"/>
    </physiologicalReaction>
</comment>
<evidence type="ECO:0000313" key="14">
    <source>
        <dbReference type="EMBL" id="AMG74640.1"/>
    </source>
</evidence>
<dbReference type="InterPro" id="IPR019468">
    <property type="entry name" value="AdenyloSucc_lyase_C"/>
</dbReference>
<dbReference type="InterPro" id="IPR024083">
    <property type="entry name" value="Fumarase/histidase_N"/>
</dbReference>
<evidence type="ECO:0000256" key="6">
    <source>
        <dbReference type="ARBA" id="ARBA00022755"/>
    </source>
</evidence>
<dbReference type="InterPro" id="IPR000362">
    <property type="entry name" value="Fumarate_lyase_fam"/>
</dbReference>
<dbReference type="RefSeq" id="WP_067183733.1">
    <property type="nucleotide sequence ID" value="NZ_CP012199.1"/>
</dbReference>
<dbReference type="NCBIfam" id="TIGR00928">
    <property type="entry name" value="purB"/>
    <property type="match status" value="1"/>
</dbReference>
<proteinExistence type="inferred from homology"/>
<dbReference type="PANTHER" id="PTHR43172">
    <property type="entry name" value="ADENYLOSUCCINATE LYASE"/>
    <property type="match status" value="1"/>
</dbReference>
<name>A0AA86GKK2_9SPHN</name>
<dbReference type="InterPro" id="IPR020557">
    <property type="entry name" value="Fumarate_lyase_CS"/>
</dbReference>
<keyword evidence="7 12" id="KW-0456">Lyase</keyword>
<feature type="domain" description="Adenylosuccinate lyase C-terminal" evidence="13">
    <location>
        <begin position="353"/>
        <end position="435"/>
    </location>
</feature>
<evidence type="ECO:0000256" key="3">
    <source>
        <dbReference type="ARBA" id="ARBA00008273"/>
    </source>
</evidence>
<dbReference type="PRINTS" id="PR00145">
    <property type="entry name" value="ARGSUCLYASE"/>
</dbReference>
<dbReference type="FunFam" id="1.20.200.10:FF:000008">
    <property type="entry name" value="Adenylosuccinate lyase"/>
    <property type="match status" value="1"/>
</dbReference>
<dbReference type="Pfam" id="PF10397">
    <property type="entry name" value="ADSL_C"/>
    <property type="match status" value="1"/>
</dbReference>
<dbReference type="GO" id="GO:0044208">
    <property type="term" value="P:'de novo' AMP biosynthetic process"/>
    <property type="evidence" value="ECO:0007669"/>
    <property type="project" value="TreeGrafter"/>
</dbReference>
<evidence type="ECO:0000313" key="15">
    <source>
        <dbReference type="Proteomes" id="UP000058599"/>
    </source>
</evidence>
<reference evidence="14 15" key="1">
    <citation type="journal article" date="2016" name="BMC Genomics">
        <title>Genomic analysis of the nitrate-respiring Sphingopyxis granuli (formerly Sphingomonas macrogoltabida) strain TFA.</title>
        <authorList>
            <person name="Garcia-Romero I."/>
            <person name="Perez-Pulido A.J."/>
            <person name="Gonzalez-Flores Y.E."/>
            <person name="Reyes-Ramirez F."/>
            <person name="Santero E."/>
            <person name="Floriano B."/>
        </authorList>
    </citation>
    <scope>NUCLEOTIDE SEQUENCE [LARGE SCALE GENOMIC DNA]</scope>
    <source>
        <strain evidence="14 15">TFA</strain>
    </source>
</reference>
<dbReference type="EC" id="4.3.2.2" evidence="4 11"/>
<dbReference type="CDD" id="cd01360">
    <property type="entry name" value="Adenylsuccinate_lyase_1"/>
    <property type="match status" value="1"/>
</dbReference>
<accession>A0AA86GKK2</accession>
<evidence type="ECO:0000256" key="4">
    <source>
        <dbReference type="ARBA" id="ARBA00012339"/>
    </source>
</evidence>
<dbReference type="KEGG" id="sgi:SGRAN_2274"/>
<organism evidence="14 15">
    <name type="scientific">Sphingopyxis granuli</name>
    <dbReference type="NCBI Taxonomy" id="267128"/>
    <lineage>
        <taxon>Bacteria</taxon>
        <taxon>Pseudomonadati</taxon>
        <taxon>Pseudomonadota</taxon>
        <taxon>Alphaproteobacteria</taxon>
        <taxon>Sphingomonadales</taxon>
        <taxon>Sphingomonadaceae</taxon>
        <taxon>Sphingopyxis</taxon>
    </lineage>
</organism>
<gene>
    <name evidence="14" type="primary">purB</name>
    <name evidence="14" type="ORF">SGRAN_2274</name>
</gene>
<dbReference type="GO" id="GO:0005829">
    <property type="term" value="C:cytosol"/>
    <property type="evidence" value="ECO:0007669"/>
    <property type="project" value="TreeGrafter"/>
</dbReference>
<dbReference type="PANTHER" id="PTHR43172:SF1">
    <property type="entry name" value="ADENYLOSUCCINATE LYASE"/>
    <property type="match status" value="1"/>
</dbReference>
<dbReference type="PROSITE" id="PS00163">
    <property type="entry name" value="FUMARATE_LYASES"/>
    <property type="match status" value="1"/>
</dbReference>
<evidence type="ECO:0000256" key="2">
    <source>
        <dbReference type="ARBA" id="ARBA00004734"/>
    </source>
</evidence>
<keyword evidence="6 12" id="KW-0658">Purine biosynthesis</keyword>
<dbReference type="Proteomes" id="UP000058599">
    <property type="component" value="Chromosome"/>
</dbReference>
<dbReference type="InterPro" id="IPR008948">
    <property type="entry name" value="L-Aspartase-like"/>
</dbReference>
<dbReference type="SMART" id="SM00998">
    <property type="entry name" value="ADSL_C"/>
    <property type="match status" value="1"/>
</dbReference>
<dbReference type="Pfam" id="PF00206">
    <property type="entry name" value="Lyase_1"/>
    <property type="match status" value="1"/>
</dbReference>
<evidence type="ECO:0000259" key="13">
    <source>
        <dbReference type="SMART" id="SM00998"/>
    </source>
</evidence>
<sequence length="438" mass="48198">MVPRYARPQMTAIWSPENRYRIWFEIEAHATDALAELGVVPQSAAKALWDWWATEPTIDVAAIDAIEAVTKHDVIAFLTWVAEHVGDEARFMHQGMTSSDVLDTCLAVQLTQAADILLADLDALLEAIKRRAHEHKLTPTIGRSHGIHAEPVTFGLKLAEAYAEFARCRTRLIAARAEIATCAISGAVGTFANIDPRVEAHVAAKLGLAIEPVSTQVIPRDRHAMFFATLGVIASSIERLAVEIRHLQRTEVLEAEEYFSPGQKGSSAMPHKRNPVLTENLTGLARMVRSAVTPALENVALWHERDISHSSVERFIGPDATVTLDFALARLTGVVDKLLVYPARMQKNLDRMGGLVHSQRVLLALTQAGASREDSYALVQRNAMKVWESDGQLSLLDLLKADADVTARLSADQLTDLFDLGYHMKHVDTIFARVFGAA</sequence>
<dbReference type="GO" id="GO:0070626">
    <property type="term" value="F:(S)-2-(5-amino-1-(5-phospho-D-ribosyl)imidazole-4-carboxamido) succinate lyase (fumarate-forming) activity"/>
    <property type="evidence" value="ECO:0007669"/>
    <property type="project" value="TreeGrafter"/>
</dbReference>
<dbReference type="Gene3D" id="1.10.275.10">
    <property type="entry name" value="Fumarase/aspartase (N-terminal domain)"/>
    <property type="match status" value="1"/>
</dbReference>
<evidence type="ECO:0000256" key="1">
    <source>
        <dbReference type="ARBA" id="ARBA00004706"/>
    </source>
</evidence>
<evidence type="ECO:0000256" key="8">
    <source>
        <dbReference type="ARBA" id="ARBA00024477"/>
    </source>
</evidence>
<evidence type="ECO:0000256" key="5">
    <source>
        <dbReference type="ARBA" id="ARBA00017058"/>
    </source>
</evidence>
<evidence type="ECO:0000256" key="9">
    <source>
        <dbReference type="ARBA" id="ARBA00030717"/>
    </source>
</evidence>
<evidence type="ECO:0000256" key="7">
    <source>
        <dbReference type="ARBA" id="ARBA00023239"/>
    </source>
</evidence>
<dbReference type="FunFam" id="1.10.40.30:FF:000007">
    <property type="entry name" value="Adenylosuccinate lyase"/>
    <property type="match status" value="1"/>
</dbReference>
<dbReference type="PRINTS" id="PR00149">
    <property type="entry name" value="FUMRATELYASE"/>
</dbReference>
<dbReference type="GO" id="GO:0004018">
    <property type="term" value="F:N6-(1,2-dicarboxyethyl)AMP AMP-lyase (fumarate-forming) activity"/>
    <property type="evidence" value="ECO:0007669"/>
    <property type="project" value="UniProtKB-UniRule"/>
</dbReference>